<feature type="transmembrane region" description="Helical" evidence="5">
    <location>
        <begin position="37"/>
        <end position="53"/>
    </location>
</feature>
<dbReference type="PANTHER" id="PTHR11814">
    <property type="entry name" value="SULFATE TRANSPORTER"/>
    <property type="match status" value="1"/>
</dbReference>
<feature type="transmembrane region" description="Helical" evidence="5">
    <location>
        <begin position="375"/>
        <end position="406"/>
    </location>
</feature>
<evidence type="ECO:0000256" key="3">
    <source>
        <dbReference type="ARBA" id="ARBA00022989"/>
    </source>
</evidence>
<comment type="subcellular location">
    <subcellularLocation>
        <location evidence="1">Membrane</location>
        <topology evidence="1">Multi-pass membrane protein</topology>
    </subcellularLocation>
</comment>
<name>A0A9X2L8A3_9PROT</name>
<dbReference type="InterPro" id="IPR002645">
    <property type="entry name" value="STAS_dom"/>
</dbReference>
<dbReference type="RefSeq" id="WP_256618677.1">
    <property type="nucleotide sequence ID" value="NZ_JANIBC010000002.1"/>
</dbReference>
<keyword evidence="3 5" id="KW-1133">Transmembrane helix</keyword>
<dbReference type="Proteomes" id="UP001142610">
    <property type="component" value="Unassembled WGS sequence"/>
</dbReference>
<dbReference type="GO" id="GO:0016020">
    <property type="term" value="C:membrane"/>
    <property type="evidence" value="ECO:0007669"/>
    <property type="project" value="UniProtKB-SubCell"/>
</dbReference>
<feature type="transmembrane region" description="Helical" evidence="5">
    <location>
        <begin position="315"/>
        <end position="336"/>
    </location>
</feature>
<dbReference type="SUPFAM" id="SSF52091">
    <property type="entry name" value="SpoIIaa-like"/>
    <property type="match status" value="1"/>
</dbReference>
<feature type="domain" description="STAS" evidence="6">
    <location>
        <begin position="440"/>
        <end position="541"/>
    </location>
</feature>
<feature type="transmembrane region" description="Helical" evidence="5">
    <location>
        <begin position="342"/>
        <end position="363"/>
    </location>
</feature>
<accession>A0A9X2L8A3</accession>
<evidence type="ECO:0000256" key="5">
    <source>
        <dbReference type="SAM" id="Phobius"/>
    </source>
</evidence>
<feature type="transmembrane region" description="Helical" evidence="5">
    <location>
        <begin position="242"/>
        <end position="268"/>
    </location>
</feature>
<reference evidence="7" key="1">
    <citation type="submission" date="2022-07" db="EMBL/GenBank/DDBJ databases">
        <title>Parvularcula maris sp. nov., an algicidal bacterium isolated from seawater.</title>
        <authorList>
            <person name="Li F."/>
        </authorList>
    </citation>
    <scope>NUCLEOTIDE SEQUENCE</scope>
    <source>
        <strain evidence="7">BGMRC 0090</strain>
    </source>
</reference>
<dbReference type="Pfam" id="PF01740">
    <property type="entry name" value="STAS"/>
    <property type="match status" value="1"/>
</dbReference>
<comment type="caution">
    <text evidence="7">The sequence shown here is derived from an EMBL/GenBank/DDBJ whole genome shotgun (WGS) entry which is preliminary data.</text>
</comment>
<dbReference type="GO" id="GO:0055085">
    <property type="term" value="P:transmembrane transport"/>
    <property type="evidence" value="ECO:0007669"/>
    <property type="project" value="InterPro"/>
</dbReference>
<feature type="transmembrane region" description="Helical" evidence="5">
    <location>
        <begin position="92"/>
        <end position="110"/>
    </location>
</feature>
<evidence type="ECO:0000313" key="7">
    <source>
        <dbReference type="EMBL" id="MCQ8184828.1"/>
    </source>
</evidence>
<protein>
    <submittedName>
        <fullName evidence="7">SulP family inorganic anion transporter</fullName>
    </submittedName>
</protein>
<keyword evidence="8" id="KW-1185">Reference proteome</keyword>
<sequence>MITFKHLKGDLFGGLTAGIVALPLALAFGEASGAGPIAGLWGAIITGFFAAAFGGTNTQITGPTGPMVVVFAGLVGELTLERSASFAEVSGIIFTAVVLAGILQILFGVFRVGQYIRLVPYPVISGFMSGIGVIIILLQASRIFGSEPDRGGVIAAIQAIPGAIANPNLIATGIALLSLLIVFFWPKNIGRFIPGALAALIIGTLIGLPFEGVPKLAEVLPTFDSFADRLPPFVLPQFDRGVAFLVLEAAIILALLGAIDSLLTSLVADNATRTRHDSNKELIGQGIGNGIAGLFGAIPGAGATMRTMVNIRTGGVTRLSGMIHGLVLLAVVLALTPLAAEIPHAVLAGILIKVGWDIIDVAYILKAHKGPRWDLVLMAVVLAVTVFVDLIAAVGIGVFLAALGYVHNIAKDQLAALGEERLTDLDEEERQLYEQAKGRVRIFEFNGPLSFGAAADLAHQVRQTLGGQEVLILDFAQMPTLDVSAAFAIRSIIEDAEGENRHVYLCNMAEPVRQKLDGLGLIALIKPQNILPTRKDALRQAAAKLSRGGGEEPIGAAPQPA</sequence>
<gene>
    <name evidence="7" type="ORF">NOG11_05440</name>
</gene>
<evidence type="ECO:0000256" key="1">
    <source>
        <dbReference type="ARBA" id="ARBA00004141"/>
    </source>
</evidence>
<dbReference type="Pfam" id="PF00916">
    <property type="entry name" value="Sulfate_transp"/>
    <property type="match status" value="1"/>
</dbReference>
<feature type="transmembrane region" description="Helical" evidence="5">
    <location>
        <begin position="122"/>
        <end position="144"/>
    </location>
</feature>
<dbReference type="CDD" id="cd07042">
    <property type="entry name" value="STAS_SulP_like_sulfate_transporter"/>
    <property type="match status" value="1"/>
</dbReference>
<evidence type="ECO:0000259" key="6">
    <source>
        <dbReference type="PROSITE" id="PS50801"/>
    </source>
</evidence>
<keyword evidence="2 5" id="KW-0812">Transmembrane</keyword>
<organism evidence="7 8">
    <name type="scientific">Parvularcula maris</name>
    <dbReference type="NCBI Taxonomy" id="2965077"/>
    <lineage>
        <taxon>Bacteria</taxon>
        <taxon>Pseudomonadati</taxon>
        <taxon>Pseudomonadota</taxon>
        <taxon>Alphaproteobacteria</taxon>
        <taxon>Parvularculales</taxon>
        <taxon>Parvularculaceae</taxon>
        <taxon>Parvularcula</taxon>
    </lineage>
</organism>
<dbReference type="Gene3D" id="3.30.750.24">
    <property type="entry name" value="STAS domain"/>
    <property type="match status" value="1"/>
</dbReference>
<dbReference type="InterPro" id="IPR011547">
    <property type="entry name" value="SLC26A/SulP_dom"/>
</dbReference>
<keyword evidence="4 5" id="KW-0472">Membrane</keyword>
<dbReference type="EMBL" id="JANIBC010000002">
    <property type="protein sequence ID" value="MCQ8184828.1"/>
    <property type="molecule type" value="Genomic_DNA"/>
</dbReference>
<evidence type="ECO:0000256" key="4">
    <source>
        <dbReference type="ARBA" id="ARBA00023136"/>
    </source>
</evidence>
<evidence type="ECO:0000256" key="2">
    <source>
        <dbReference type="ARBA" id="ARBA00022692"/>
    </source>
</evidence>
<evidence type="ECO:0000313" key="8">
    <source>
        <dbReference type="Proteomes" id="UP001142610"/>
    </source>
</evidence>
<feature type="transmembrane region" description="Helical" evidence="5">
    <location>
        <begin position="60"/>
        <end position="80"/>
    </location>
</feature>
<proteinExistence type="predicted"/>
<feature type="transmembrane region" description="Helical" evidence="5">
    <location>
        <begin position="164"/>
        <end position="185"/>
    </location>
</feature>
<dbReference type="AlphaFoldDB" id="A0A9X2L8A3"/>
<dbReference type="InterPro" id="IPR001902">
    <property type="entry name" value="SLC26A/SulP_fam"/>
</dbReference>
<feature type="transmembrane region" description="Helical" evidence="5">
    <location>
        <begin position="192"/>
        <end position="210"/>
    </location>
</feature>
<dbReference type="PROSITE" id="PS50801">
    <property type="entry name" value="STAS"/>
    <property type="match status" value="1"/>
</dbReference>
<dbReference type="InterPro" id="IPR036513">
    <property type="entry name" value="STAS_dom_sf"/>
</dbReference>